<sequence>KGRRRASETPRSPRKKRRHSRSPNVLQGVVQDVHVGLDSRFELLGIDGDQDVALINFERAKEVLGDSCEYPRLHRSACYFSQSAAQLKIHYDDDDYVALNVADELEEEEILSGPEKLDEPQGRYHRPRRKRKRKRRKIDSVGPDEELVDPGELPPRARWTIVATACLLLAMCLLLVGVTLRMAPIIDDMATGQDLSPEFYNRTKNVHASSAEPDVLRMDYRSSLYPSSSPVSLYPDNLSFQLDDRSALYPPHSAERSPSPNPLSSQTSTPRRSRCNLDVDQRSSRRSSIQSSRSRTNSCSKPTPLGDDRRASVSKKTRPRRASSTVPRRDSVRPAKADVKETPIIKDDRELEQARRHRRIAMIVLGTFIFLVTASILVVVVTLTQSSFLSPATGSKELAEHRAQLRKENEELLNSLNRDISVPENVTAPP</sequence>
<proteinExistence type="predicted"/>
<protein>
    <submittedName>
        <fullName evidence="3">Uncharacterized protein</fullName>
    </submittedName>
</protein>
<feature type="compositionally biased region" description="Low complexity" evidence="1">
    <location>
        <begin position="286"/>
        <end position="300"/>
    </location>
</feature>
<keyword evidence="2" id="KW-1133">Transmembrane helix</keyword>
<feature type="compositionally biased region" description="Basic and acidic residues" evidence="1">
    <location>
        <begin position="327"/>
        <end position="339"/>
    </location>
</feature>
<feature type="compositionally biased region" description="Basic residues" evidence="1">
    <location>
        <begin position="123"/>
        <end position="137"/>
    </location>
</feature>
<feature type="region of interest" description="Disordered" evidence="1">
    <location>
        <begin position="248"/>
        <end position="339"/>
    </location>
</feature>
<reference evidence="3" key="1">
    <citation type="journal article" date="2018" name="Genome Res.">
        <title>The genomic architecture and molecular evolution of ant odorant receptors.</title>
        <authorList>
            <person name="McKenzie S.K."/>
            <person name="Kronauer D.J.C."/>
        </authorList>
    </citation>
    <scope>NUCLEOTIDE SEQUENCE [LARGE SCALE GENOMIC DNA]</scope>
    <source>
        <strain evidence="3">Clonal line C1</strain>
    </source>
</reference>
<dbReference type="Proteomes" id="UP000279307">
    <property type="component" value="Chromosome 7"/>
</dbReference>
<dbReference type="AlphaFoldDB" id="A0A3L8DJH1"/>
<feature type="non-terminal residue" evidence="3">
    <location>
        <position position="1"/>
    </location>
</feature>
<feature type="region of interest" description="Disordered" evidence="1">
    <location>
        <begin position="1"/>
        <end position="23"/>
    </location>
</feature>
<organism evidence="3">
    <name type="scientific">Ooceraea biroi</name>
    <name type="common">Clonal raider ant</name>
    <name type="synonym">Cerapachys biroi</name>
    <dbReference type="NCBI Taxonomy" id="2015173"/>
    <lineage>
        <taxon>Eukaryota</taxon>
        <taxon>Metazoa</taxon>
        <taxon>Ecdysozoa</taxon>
        <taxon>Arthropoda</taxon>
        <taxon>Hexapoda</taxon>
        <taxon>Insecta</taxon>
        <taxon>Pterygota</taxon>
        <taxon>Neoptera</taxon>
        <taxon>Endopterygota</taxon>
        <taxon>Hymenoptera</taxon>
        <taxon>Apocrita</taxon>
        <taxon>Aculeata</taxon>
        <taxon>Formicoidea</taxon>
        <taxon>Formicidae</taxon>
        <taxon>Dorylinae</taxon>
        <taxon>Ooceraea</taxon>
    </lineage>
</organism>
<name>A0A3L8DJH1_OOCBI</name>
<accession>A0A3L8DJH1</accession>
<evidence type="ECO:0000256" key="1">
    <source>
        <dbReference type="SAM" id="MobiDB-lite"/>
    </source>
</evidence>
<reference evidence="3" key="2">
    <citation type="submission" date="2018-07" db="EMBL/GenBank/DDBJ databases">
        <authorList>
            <person name="Mckenzie S.K."/>
            <person name="Kronauer D.J.C."/>
        </authorList>
    </citation>
    <scope>NUCLEOTIDE SEQUENCE</scope>
    <source>
        <strain evidence="3">Clonal line C1</strain>
    </source>
</reference>
<feature type="transmembrane region" description="Helical" evidence="2">
    <location>
        <begin position="159"/>
        <end position="180"/>
    </location>
</feature>
<feature type="transmembrane region" description="Helical" evidence="2">
    <location>
        <begin position="360"/>
        <end position="383"/>
    </location>
</feature>
<evidence type="ECO:0000313" key="3">
    <source>
        <dbReference type="EMBL" id="RLU20547.1"/>
    </source>
</evidence>
<dbReference type="OrthoDB" id="8197295at2759"/>
<feature type="region of interest" description="Disordered" evidence="1">
    <location>
        <begin position="109"/>
        <end position="149"/>
    </location>
</feature>
<gene>
    <name evidence="3" type="ORF">DMN91_007158</name>
</gene>
<evidence type="ECO:0000256" key="2">
    <source>
        <dbReference type="SAM" id="Phobius"/>
    </source>
</evidence>
<keyword evidence="2" id="KW-0472">Membrane</keyword>
<keyword evidence="2" id="KW-0812">Transmembrane</keyword>
<feature type="compositionally biased region" description="Basic residues" evidence="1">
    <location>
        <begin position="12"/>
        <end position="21"/>
    </location>
</feature>
<comment type="caution">
    <text evidence="3">The sequence shown here is derived from an EMBL/GenBank/DDBJ whole genome shotgun (WGS) entry which is preliminary data.</text>
</comment>
<feature type="compositionally biased region" description="Polar residues" evidence="1">
    <location>
        <begin position="256"/>
        <end position="270"/>
    </location>
</feature>
<feature type="compositionally biased region" description="Basic residues" evidence="1">
    <location>
        <begin position="312"/>
        <end position="321"/>
    </location>
</feature>
<dbReference type="EMBL" id="QOIP01000007">
    <property type="protein sequence ID" value="RLU20547.1"/>
    <property type="molecule type" value="Genomic_DNA"/>
</dbReference>